<evidence type="ECO:0000313" key="3">
    <source>
        <dbReference type="Proteomes" id="UP000234343"/>
    </source>
</evidence>
<feature type="transmembrane region" description="Helical" evidence="1">
    <location>
        <begin position="52"/>
        <end position="74"/>
    </location>
</feature>
<evidence type="ECO:0000256" key="1">
    <source>
        <dbReference type="SAM" id="Phobius"/>
    </source>
</evidence>
<protein>
    <submittedName>
        <fullName evidence="2">Uncharacterized protein</fullName>
    </submittedName>
</protein>
<sequence>MDNSNLSTAIELIVNYLNNIINLNILLVTVGLVLIYWIHTQKNLKRNACLKWNYFIYTAVTIGIGVIILNLYIYRDIIGEFTITGLNPNKPYTPKPFKHLCNLNLVFYLDLLILIFICIGFMGIINENKSK</sequence>
<accession>A0A2H5FM60</accession>
<feature type="transmembrane region" description="Helical" evidence="1">
    <location>
        <begin position="20"/>
        <end position="40"/>
    </location>
</feature>
<gene>
    <name evidence="2" type="ORF">CAB17_11705</name>
</gene>
<keyword evidence="1" id="KW-0472">Membrane</keyword>
<proteinExistence type="predicted"/>
<feature type="transmembrane region" description="Helical" evidence="1">
    <location>
        <begin position="105"/>
        <end position="125"/>
    </location>
</feature>
<name>A0A2H5FM60_9GAMM</name>
<dbReference type="Proteomes" id="UP000234343">
    <property type="component" value="Chromosome"/>
</dbReference>
<dbReference type="EMBL" id="CP025491">
    <property type="protein sequence ID" value="AUH72639.1"/>
    <property type="molecule type" value="Genomic_DNA"/>
</dbReference>
<keyword evidence="3" id="KW-1185">Reference proteome</keyword>
<dbReference type="AlphaFoldDB" id="A0A2H5FM60"/>
<reference evidence="2 3" key="1">
    <citation type="submission" date="2017-12" db="EMBL/GenBank/DDBJ databases">
        <title>Legionella sainthelensi LA01-117, whole genome sequence of a clinical isolate from New Zealand.</title>
        <authorList>
            <person name="Cree S.L."/>
            <person name="Slow S."/>
            <person name="Kennedy M.A."/>
            <person name="Murdoch D.R."/>
            <person name="Biggs P.J."/>
            <person name="Anderson T."/>
        </authorList>
    </citation>
    <scope>NUCLEOTIDE SEQUENCE [LARGE SCALE GENOMIC DNA]</scope>
    <source>
        <strain evidence="2 3">LA01-117</strain>
    </source>
</reference>
<evidence type="ECO:0000313" key="2">
    <source>
        <dbReference type="EMBL" id="AUH72639.1"/>
    </source>
</evidence>
<keyword evidence="1" id="KW-1133">Transmembrane helix</keyword>
<organism evidence="2 3">
    <name type="scientific">Legionella sainthelensi</name>
    <dbReference type="NCBI Taxonomy" id="28087"/>
    <lineage>
        <taxon>Bacteria</taxon>
        <taxon>Pseudomonadati</taxon>
        <taxon>Pseudomonadota</taxon>
        <taxon>Gammaproteobacteria</taxon>
        <taxon>Legionellales</taxon>
        <taxon>Legionellaceae</taxon>
        <taxon>Legionella</taxon>
    </lineage>
</organism>
<dbReference type="KEGG" id="lsh:CAB17_11705"/>
<keyword evidence="1" id="KW-0812">Transmembrane</keyword>